<gene>
    <name evidence="1" type="ORF">KAOT1_02732</name>
</gene>
<evidence type="ECO:0000313" key="2">
    <source>
        <dbReference type="Proteomes" id="UP000002945"/>
    </source>
</evidence>
<dbReference type="eggNOG" id="COG1595">
    <property type="taxonomic scope" value="Bacteria"/>
</dbReference>
<dbReference type="GO" id="GO:0003700">
    <property type="term" value="F:DNA-binding transcription factor activity"/>
    <property type="evidence" value="ECO:0007669"/>
    <property type="project" value="InterPro"/>
</dbReference>
<dbReference type="OrthoDB" id="1163416at2"/>
<dbReference type="AlphaFoldDB" id="A9DUG8"/>
<dbReference type="InterPro" id="IPR014284">
    <property type="entry name" value="RNA_pol_sigma-70_dom"/>
</dbReference>
<organism evidence="1 2">
    <name type="scientific">Kordia algicida OT-1</name>
    <dbReference type="NCBI Taxonomy" id="391587"/>
    <lineage>
        <taxon>Bacteria</taxon>
        <taxon>Pseudomonadati</taxon>
        <taxon>Bacteroidota</taxon>
        <taxon>Flavobacteriia</taxon>
        <taxon>Flavobacteriales</taxon>
        <taxon>Flavobacteriaceae</taxon>
        <taxon>Kordia</taxon>
    </lineage>
</organism>
<dbReference type="Proteomes" id="UP000002945">
    <property type="component" value="Unassembled WGS sequence"/>
</dbReference>
<dbReference type="STRING" id="391587.KAOT1_02732"/>
<keyword evidence="2" id="KW-1185">Reference proteome</keyword>
<name>A9DUG8_9FLAO</name>
<dbReference type="RefSeq" id="WP_007093119.1">
    <property type="nucleotide sequence ID" value="NZ_CP142125.1"/>
</dbReference>
<reference evidence="1 2" key="1">
    <citation type="journal article" date="2011" name="J. Bacteriol.">
        <title>Genome sequence of the algicidal bacterium Kordia algicida OT-1.</title>
        <authorList>
            <person name="Lee H.S."/>
            <person name="Kang S.G."/>
            <person name="Kwon K.K."/>
            <person name="Lee J.H."/>
            <person name="Kim S.J."/>
        </authorList>
    </citation>
    <scope>NUCLEOTIDE SEQUENCE [LARGE SCALE GENOMIC DNA]</scope>
    <source>
        <strain evidence="1 2">OT-1</strain>
    </source>
</reference>
<dbReference type="NCBIfam" id="TIGR02937">
    <property type="entry name" value="sigma70-ECF"/>
    <property type="match status" value="1"/>
</dbReference>
<dbReference type="Gene3D" id="1.10.1740.10">
    <property type="match status" value="1"/>
</dbReference>
<dbReference type="SUPFAM" id="SSF88946">
    <property type="entry name" value="Sigma2 domain of RNA polymerase sigma factors"/>
    <property type="match status" value="1"/>
</dbReference>
<comment type="caution">
    <text evidence="1">The sequence shown here is derived from an EMBL/GenBank/DDBJ whole genome shotgun (WGS) entry which is preliminary data.</text>
</comment>
<dbReference type="EMBL" id="ABIB01000004">
    <property type="protein sequence ID" value="EDP96289.1"/>
    <property type="molecule type" value="Genomic_DNA"/>
</dbReference>
<dbReference type="HOGENOM" id="CLU_047691_16_1_10"/>
<sequence length="186" mass="22071">MKDSERYVNALISGNEKVTLEIYNKLFPKINSFVLKNRGDSQDASDVFHDGLMYIIVTQKEKRTEIKSFEAYLFTVCKNIWKRTLKNKVMKTDTLTLEDKEEALSTFVIEQQLQDFYIEKFDLLSHNCKEILGSYFNGLSYEELLTEYAYASINTVRQRVFKCRAKLIKLIKEDKKYQKIKKWRQS</sequence>
<protein>
    <submittedName>
        <fullName evidence="1">RNA polymerase ECF-type sigma factor</fullName>
    </submittedName>
</protein>
<accession>A9DUG8</accession>
<evidence type="ECO:0000313" key="1">
    <source>
        <dbReference type="EMBL" id="EDP96289.1"/>
    </source>
</evidence>
<dbReference type="InterPro" id="IPR013325">
    <property type="entry name" value="RNA_pol_sigma_r2"/>
</dbReference>
<proteinExistence type="predicted"/>
<dbReference type="GO" id="GO:0006352">
    <property type="term" value="P:DNA-templated transcription initiation"/>
    <property type="evidence" value="ECO:0007669"/>
    <property type="project" value="InterPro"/>
</dbReference>